<reference evidence="7 8" key="1">
    <citation type="submission" date="2023-01" db="EMBL/GenBank/DDBJ databases">
        <title>Analysis of 21 Apiospora genomes using comparative genomics revels a genus with tremendous synthesis potential of carbohydrate active enzymes and secondary metabolites.</title>
        <authorList>
            <person name="Sorensen T."/>
        </authorList>
    </citation>
    <scope>NUCLEOTIDE SEQUENCE [LARGE SCALE GENOMIC DNA]</scope>
    <source>
        <strain evidence="7 8">CBS 33761</strain>
    </source>
</reference>
<dbReference type="InterPro" id="IPR001199">
    <property type="entry name" value="Cyt_B5-like_heme/steroid-bd"/>
</dbReference>
<dbReference type="Gene3D" id="3.10.120.10">
    <property type="entry name" value="Cytochrome b5-like heme/steroid binding domain"/>
    <property type="match status" value="1"/>
</dbReference>
<dbReference type="EMBL" id="JAQQWK010000005">
    <property type="protein sequence ID" value="KAK8041703.1"/>
    <property type="molecule type" value="Genomic_DNA"/>
</dbReference>
<evidence type="ECO:0000313" key="7">
    <source>
        <dbReference type="EMBL" id="KAK8041703.1"/>
    </source>
</evidence>
<evidence type="ECO:0000259" key="6">
    <source>
        <dbReference type="PROSITE" id="PS50255"/>
    </source>
</evidence>
<proteinExistence type="inferred from homology"/>
<feature type="region of interest" description="Disordered" evidence="5">
    <location>
        <begin position="16"/>
        <end position="46"/>
    </location>
</feature>
<evidence type="ECO:0000313" key="8">
    <source>
        <dbReference type="Proteomes" id="UP001444661"/>
    </source>
</evidence>
<dbReference type="Pfam" id="PF00173">
    <property type="entry name" value="Cyt-b5"/>
    <property type="match status" value="1"/>
</dbReference>
<feature type="compositionally biased region" description="Polar residues" evidence="5">
    <location>
        <begin position="34"/>
        <end position="46"/>
    </location>
</feature>
<dbReference type="InterPro" id="IPR050668">
    <property type="entry name" value="Cytochrome_b5"/>
</dbReference>
<comment type="similarity">
    <text evidence="4">Belongs to the cytochrome b5 family.</text>
</comment>
<keyword evidence="8" id="KW-1185">Reference proteome</keyword>
<protein>
    <submittedName>
        <fullName evidence="7">Acyl-CoA dehydrogenase</fullName>
    </submittedName>
</protein>
<dbReference type="InterPro" id="IPR036400">
    <property type="entry name" value="Cyt_B5-like_heme/steroid_sf"/>
</dbReference>
<dbReference type="SMART" id="SM01117">
    <property type="entry name" value="Cyt-b5"/>
    <property type="match status" value="1"/>
</dbReference>
<gene>
    <name evidence="7" type="ORF">PG993_006226</name>
</gene>
<evidence type="ECO:0000256" key="1">
    <source>
        <dbReference type="ARBA" id="ARBA00022617"/>
    </source>
</evidence>
<keyword evidence="3" id="KW-0408">Iron</keyword>
<dbReference type="PANTHER" id="PTHR19359">
    <property type="entry name" value="CYTOCHROME B5"/>
    <property type="match status" value="1"/>
</dbReference>
<evidence type="ECO:0000256" key="5">
    <source>
        <dbReference type="SAM" id="MobiDB-lite"/>
    </source>
</evidence>
<name>A0ABR1T7L0_9PEZI</name>
<keyword evidence="2" id="KW-0479">Metal-binding</keyword>
<keyword evidence="1" id="KW-0349">Heme</keyword>
<feature type="domain" description="Cytochrome b5 heme-binding" evidence="6">
    <location>
        <begin position="72"/>
        <end position="148"/>
    </location>
</feature>
<evidence type="ECO:0000256" key="2">
    <source>
        <dbReference type="ARBA" id="ARBA00022723"/>
    </source>
</evidence>
<dbReference type="Proteomes" id="UP001444661">
    <property type="component" value="Unassembled WGS sequence"/>
</dbReference>
<sequence length="183" mass="19839">MPDSCLRLLEAGVSHNAATQHASSTVDPVKDVQEPQQKLVSRTSSSASNAMIPDIVNVPGRSSQEVETEKRPKAYTAQEVTAHTSEKDLWIIIGSDVYDVTEFQHQHPGGAKVIHGVAGKDATKKFDRHHRRGLLEPYKAKYQVGVLAVTSPPKDHGNPTENSSNQEGLAVIPTSILVFIATL</sequence>
<accession>A0ABR1T7L0</accession>
<evidence type="ECO:0000256" key="3">
    <source>
        <dbReference type="ARBA" id="ARBA00023004"/>
    </source>
</evidence>
<dbReference type="SUPFAM" id="SSF55856">
    <property type="entry name" value="Cytochrome b5-like heme/steroid binding domain"/>
    <property type="match status" value="1"/>
</dbReference>
<feature type="compositionally biased region" description="Polar residues" evidence="5">
    <location>
        <begin position="16"/>
        <end position="26"/>
    </location>
</feature>
<comment type="caution">
    <text evidence="7">The sequence shown here is derived from an EMBL/GenBank/DDBJ whole genome shotgun (WGS) entry which is preliminary data.</text>
</comment>
<evidence type="ECO:0000256" key="4">
    <source>
        <dbReference type="ARBA" id="ARBA00038168"/>
    </source>
</evidence>
<dbReference type="PANTHER" id="PTHR19359:SF14">
    <property type="entry name" value="CYTOCHROME B5 A"/>
    <property type="match status" value="1"/>
</dbReference>
<dbReference type="PROSITE" id="PS50255">
    <property type="entry name" value="CYTOCHROME_B5_2"/>
    <property type="match status" value="1"/>
</dbReference>
<organism evidence="7 8">
    <name type="scientific">Apiospora rasikravindrae</name>
    <dbReference type="NCBI Taxonomy" id="990691"/>
    <lineage>
        <taxon>Eukaryota</taxon>
        <taxon>Fungi</taxon>
        <taxon>Dikarya</taxon>
        <taxon>Ascomycota</taxon>
        <taxon>Pezizomycotina</taxon>
        <taxon>Sordariomycetes</taxon>
        <taxon>Xylariomycetidae</taxon>
        <taxon>Amphisphaeriales</taxon>
        <taxon>Apiosporaceae</taxon>
        <taxon>Apiospora</taxon>
    </lineage>
</organism>